<reference evidence="2" key="1">
    <citation type="submission" date="2021-04" db="EMBL/GenBank/DDBJ databases">
        <authorList>
            <person name="Rodrigo-Torres L."/>
            <person name="Arahal R. D."/>
            <person name="Lucena T."/>
        </authorList>
    </citation>
    <scope>NUCLEOTIDE SEQUENCE</scope>
    <source>
        <strain evidence="2">AS29M-1</strain>
    </source>
</reference>
<keyword evidence="1" id="KW-0732">Signal</keyword>
<feature type="signal peptide" evidence="1">
    <location>
        <begin position="1"/>
        <end position="18"/>
    </location>
</feature>
<dbReference type="Proteomes" id="UP000683507">
    <property type="component" value="Chromosome"/>
</dbReference>
<dbReference type="EMBL" id="OU015584">
    <property type="protein sequence ID" value="CAG5079938.1"/>
    <property type="molecule type" value="Genomic_DNA"/>
</dbReference>
<accession>A0A916NG51</accession>
<protein>
    <submittedName>
        <fullName evidence="2">Uncharacterized protein</fullName>
    </submittedName>
</protein>
<dbReference type="KEGG" id="ptan:CRYO30217_01126"/>
<organism evidence="2 3">
    <name type="scientific">Parvicella tangerina</name>
    <dbReference type="NCBI Taxonomy" id="2829795"/>
    <lineage>
        <taxon>Bacteria</taxon>
        <taxon>Pseudomonadati</taxon>
        <taxon>Bacteroidota</taxon>
        <taxon>Flavobacteriia</taxon>
        <taxon>Flavobacteriales</taxon>
        <taxon>Parvicellaceae</taxon>
        <taxon>Parvicella</taxon>
    </lineage>
</organism>
<evidence type="ECO:0000313" key="3">
    <source>
        <dbReference type="Proteomes" id="UP000683507"/>
    </source>
</evidence>
<sequence length="152" mass="17339">MKIVKLLGLVLAVSFASASYSQITCDSIASVANSYLHTENDKMMNRVFISDGQVYRAFLDQDQVAEFEVTFYGNSTYRIATSAGVADEFVIFEIYDQDRNLLFSNYDYANAPYWDFEIENTIDCTIEVKLDMNKKLSGCVRMMIGFQKMMAQ</sequence>
<name>A0A916NG51_9FLAO</name>
<proteinExistence type="predicted"/>
<dbReference type="RefSeq" id="WP_258541342.1">
    <property type="nucleotide sequence ID" value="NZ_OU015584.1"/>
</dbReference>
<dbReference type="AlphaFoldDB" id="A0A916NG51"/>
<evidence type="ECO:0000313" key="2">
    <source>
        <dbReference type="EMBL" id="CAG5079938.1"/>
    </source>
</evidence>
<feature type="chain" id="PRO_5037679685" evidence="1">
    <location>
        <begin position="19"/>
        <end position="152"/>
    </location>
</feature>
<gene>
    <name evidence="2" type="ORF">CRYO30217_01126</name>
</gene>
<evidence type="ECO:0000256" key="1">
    <source>
        <dbReference type="SAM" id="SignalP"/>
    </source>
</evidence>
<keyword evidence="3" id="KW-1185">Reference proteome</keyword>